<keyword evidence="2" id="KW-1185">Reference proteome</keyword>
<protein>
    <submittedName>
        <fullName evidence="1">Uncharacterized protein</fullName>
    </submittedName>
</protein>
<name>A0A1Y0EIN7_9BURK</name>
<reference evidence="1 2" key="1">
    <citation type="submission" date="2017-05" db="EMBL/GenBank/DDBJ databases">
        <authorList>
            <person name="Song R."/>
            <person name="Chenine A.L."/>
            <person name="Ruprecht R.M."/>
        </authorList>
    </citation>
    <scope>NUCLEOTIDE SEQUENCE [LARGE SCALE GENOMIC DNA]</scope>
    <source>
        <strain evidence="1 2">DSM 26136</strain>
    </source>
</reference>
<dbReference type="RefSeq" id="WP_087275659.1">
    <property type="nucleotide sequence ID" value="NZ_CP021455.1"/>
</dbReference>
<dbReference type="EMBL" id="CP021455">
    <property type="protein sequence ID" value="ARU03320.1"/>
    <property type="molecule type" value="Genomic_DNA"/>
</dbReference>
<organism evidence="1 2">
    <name type="scientific">Comamonas serinivorans</name>
    <dbReference type="NCBI Taxonomy" id="1082851"/>
    <lineage>
        <taxon>Bacteria</taxon>
        <taxon>Pseudomonadati</taxon>
        <taxon>Pseudomonadota</taxon>
        <taxon>Betaproteobacteria</taxon>
        <taxon>Burkholderiales</taxon>
        <taxon>Comamonadaceae</taxon>
        <taxon>Comamonas</taxon>
    </lineage>
</organism>
<dbReference type="Proteomes" id="UP000196138">
    <property type="component" value="Chromosome"/>
</dbReference>
<proteinExistence type="predicted"/>
<evidence type="ECO:0000313" key="1">
    <source>
        <dbReference type="EMBL" id="ARU03320.1"/>
    </source>
</evidence>
<gene>
    <name evidence="1" type="ORF">CCO03_00215</name>
</gene>
<dbReference type="AlphaFoldDB" id="A0A1Y0EIN7"/>
<sequence>MIKTFTDLQDLHVETVAKVIETDAVQKVPGVRKALREAKAAGKVAALASRRHHAVTGSKTKKTW</sequence>
<accession>A0A1Y0EIN7</accession>
<evidence type="ECO:0000313" key="2">
    <source>
        <dbReference type="Proteomes" id="UP000196138"/>
    </source>
</evidence>
<dbReference type="KEGG" id="cser:CCO03_00215"/>